<name>A0A6H5IYY4_9HYME</name>
<proteinExistence type="predicted"/>
<protein>
    <submittedName>
        <fullName evidence="2">Uncharacterized protein</fullName>
    </submittedName>
</protein>
<feature type="region of interest" description="Disordered" evidence="1">
    <location>
        <begin position="222"/>
        <end position="251"/>
    </location>
</feature>
<accession>A0A6H5IYY4</accession>
<keyword evidence="3" id="KW-1185">Reference proteome</keyword>
<evidence type="ECO:0000313" key="2">
    <source>
        <dbReference type="EMBL" id="CAB0040211.1"/>
    </source>
</evidence>
<organism evidence="2 3">
    <name type="scientific">Trichogramma brassicae</name>
    <dbReference type="NCBI Taxonomy" id="86971"/>
    <lineage>
        <taxon>Eukaryota</taxon>
        <taxon>Metazoa</taxon>
        <taxon>Ecdysozoa</taxon>
        <taxon>Arthropoda</taxon>
        <taxon>Hexapoda</taxon>
        <taxon>Insecta</taxon>
        <taxon>Pterygota</taxon>
        <taxon>Neoptera</taxon>
        <taxon>Endopterygota</taxon>
        <taxon>Hymenoptera</taxon>
        <taxon>Apocrita</taxon>
        <taxon>Proctotrupomorpha</taxon>
        <taxon>Chalcidoidea</taxon>
        <taxon>Trichogrammatidae</taxon>
        <taxon>Trichogramma</taxon>
    </lineage>
</organism>
<evidence type="ECO:0000256" key="1">
    <source>
        <dbReference type="SAM" id="MobiDB-lite"/>
    </source>
</evidence>
<dbReference type="EMBL" id="CADCXV010001011">
    <property type="protein sequence ID" value="CAB0040211.1"/>
    <property type="molecule type" value="Genomic_DNA"/>
</dbReference>
<sequence>MYTTIVVVVSAAASIHEHILHYAPRINRSRRYTTHPIAKRTSAFGRRSRRNGTAHCGNFRKFNEIIKSRAPLARQRAGARNRLICGKTRRRSRARHSCEDLPESIREKFRKRAALHGEISHHSHAYIVSRTCIARRTLQEAIEYRTVLSTQRITHIDNDYVDFDVRYFGDEGTPYLTLKQTITPYNDLHIMLYAKSYDQAPILMSKAPLSLCQSLHERRLQHESQQHEASVDAAAAASGSLPGKNHSSSRDPLERFDLPQIFNLAGKTCPIAKKERVRLSPYILPAKFSSDVDLGCGYKNIEARLMKCRELPDDPVIATECETLLKSVSLAQIYTDGCTDEVIAEGWLAKQCCSAQRSMSLEVAGASEKDSPSISRAKSTAAAAVVSQLVESSRTQRNCLLVMVFYARRRHTLEPGRL</sequence>
<dbReference type="AlphaFoldDB" id="A0A6H5IYY4"/>
<dbReference type="OrthoDB" id="7693386at2759"/>
<gene>
    <name evidence="2" type="ORF">TBRA_LOCUS11939</name>
</gene>
<reference evidence="2 3" key="1">
    <citation type="submission" date="2020-02" db="EMBL/GenBank/DDBJ databases">
        <authorList>
            <person name="Ferguson B K."/>
        </authorList>
    </citation>
    <scope>NUCLEOTIDE SEQUENCE [LARGE SCALE GENOMIC DNA]</scope>
</reference>
<evidence type="ECO:0000313" key="3">
    <source>
        <dbReference type="Proteomes" id="UP000479190"/>
    </source>
</evidence>
<dbReference type="Proteomes" id="UP000479190">
    <property type="component" value="Unassembled WGS sequence"/>
</dbReference>